<dbReference type="AlphaFoldDB" id="A0A7J7M1X9"/>
<dbReference type="EMBL" id="JACGCM010001826">
    <property type="protein sequence ID" value="KAF6148810.1"/>
    <property type="molecule type" value="Genomic_DNA"/>
</dbReference>
<evidence type="ECO:0000313" key="2">
    <source>
        <dbReference type="Proteomes" id="UP000541444"/>
    </source>
</evidence>
<accession>A0A7J7M1X9</accession>
<comment type="caution">
    <text evidence="1">The sequence shown here is derived from an EMBL/GenBank/DDBJ whole genome shotgun (WGS) entry which is preliminary data.</text>
</comment>
<proteinExistence type="predicted"/>
<dbReference type="Proteomes" id="UP000541444">
    <property type="component" value="Unassembled WGS sequence"/>
</dbReference>
<reference evidence="1 2" key="1">
    <citation type="journal article" date="2020" name="IScience">
        <title>Genome Sequencing of the Endangered Kingdonia uniflora (Circaeasteraceae, Ranunculales) Reveals Potential Mechanisms of Evolutionary Specialization.</title>
        <authorList>
            <person name="Sun Y."/>
            <person name="Deng T."/>
            <person name="Zhang A."/>
            <person name="Moore M.J."/>
            <person name="Landis J.B."/>
            <person name="Lin N."/>
            <person name="Zhang H."/>
            <person name="Zhang X."/>
            <person name="Huang J."/>
            <person name="Zhang X."/>
            <person name="Sun H."/>
            <person name="Wang H."/>
        </authorList>
    </citation>
    <scope>NUCLEOTIDE SEQUENCE [LARGE SCALE GENOMIC DNA]</scope>
    <source>
        <strain evidence="1">TB1705</strain>
        <tissue evidence="1">Leaf</tissue>
    </source>
</reference>
<keyword evidence="2" id="KW-1185">Reference proteome</keyword>
<sequence>MVTMIPLKTSGSVHQDLAYERFDLPAKGRGSFRALEVQIAHALPSLEPPSLLLSLFLRENVNIVKCLITCNFLEQT</sequence>
<name>A0A7J7M1X9_9MAGN</name>
<gene>
    <name evidence="1" type="ORF">GIB67_038143</name>
</gene>
<organism evidence="1 2">
    <name type="scientific">Kingdonia uniflora</name>
    <dbReference type="NCBI Taxonomy" id="39325"/>
    <lineage>
        <taxon>Eukaryota</taxon>
        <taxon>Viridiplantae</taxon>
        <taxon>Streptophyta</taxon>
        <taxon>Embryophyta</taxon>
        <taxon>Tracheophyta</taxon>
        <taxon>Spermatophyta</taxon>
        <taxon>Magnoliopsida</taxon>
        <taxon>Ranunculales</taxon>
        <taxon>Circaeasteraceae</taxon>
        <taxon>Kingdonia</taxon>
    </lineage>
</organism>
<evidence type="ECO:0000313" key="1">
    <source>
        <dbReference type="EMBL" id="KAF6148810.1"/>
    </source>
</evidence>
<protein>
    <submittedName>
        <fullName evidence="1">Uncharacterized protein</fullName>
    </submittedName>
</protein>